<dbReference type="RefSeq" id="WP_285665916.1">
    <property type="nucleotide sequence ID" value="NZ_BSTX01000004.1"/>
</dbReference>
<feature type="region of interest" description="Disordered" evidence="1">
    <location>
        <begin position="144"/>
        <end position="168"/>
    </location>
</feature>
<reference evidence="2" key="1">
    <citation type="submission" date="2023-03" db="EMBL/GenBank/DDBJ databases">
        <title>Actinorhabdospora filicis NBRC 111898.</title>
        <authorList>
            <person name="Ichikawa N."/>
            <person name="Sato H."/>
            <person name="Tonouchi N."/>
        </authorList>
    </citation>
    <scope>NUCLEOTIDE SEQUENCE</scope>
    <source>
        <strain evidence="2">NBRC 111898</strain>
    </source>
</reference>
<dbReference type="Proteomes" id="UP001165079">
    <property type="component" value="Unassembled WGS sequence"/>
</dbReference>
<accession>A0A9W6SQU9</accession>
<protein>
    <submittedName>
        <fullName evidence="2">Uncharacterized protein</fullName>
    </submittedName>
</protein>
<name>A0A9W6SQU9_9ACTN</name>
<gene>
    <name evidence="2" type="ORF">Afil01_54800</name>
</gene>
<dbReference type="EMBL" id="BSTX01000004">
    <property type="protein sequence ID" value="GLZ80673.1"/>
    <property type="molecule type" value="Genomic_DNA"/>
</dbReference>
<sequence>MALGEVVAQLVAVRGAIQTAMGLLADAGSEATEALGKAETALQGAAHELAEEGLSLWRRGETEGGFTLQKLAAADDALADYLEVLSPGSGTKSTAIAKPTGEELLKRRRSSSRTRNSVRSFIEKADQVDDAVKNITPSRKILEISHPDLPTPPPYVITETGTRGPVMRAPDTPKADYAQGAMSVVILTTVAVVTSVKAKDIATRVHDRWRNQ</sequence>
<comment type="caution">
    <text evidence="2">The sequence shown here is derived from an EMBL/GenBank/DDBJ whole genome shotgun (WGS) entry which is preliminary data.</text>
</comment>
<proteinExistence type="predicted"/>
<evidence type="ECO:0000313" key="2">
    <source>
        <dbReference type="EMBL" id="GLZ80673.1"/>
    </source>
</evidence>
<organism evidence="2 3">
    <name type="scientific">Actinorhabdospora filicis</name>
    <dbReference type="NCBI Taxonomy" id="1785913"/>
    <lineage>
        <taxon>Bacteria</taxon>
        <taxon>Bacillati</taxon>
        <taxon>Actinomycetota</taxon>
        <taxon>Actinomycetes</taxon>
        <taxon>Micromonosporales</taxon>
        <taxon>Micromonosporaceae</taxon>
        <taxon>Actinorhabdospora</taxon>
    </lineage>
</organism>
<dbReference type="AlphaFoldDB" id="A0A9W6SQU9"/>
<keyword evidence="3" id="KW-1185">Reference proteome</keyword>
<evidence type="ECO:0000256" key="1">
    <source>
        <dbReference type="SAM" id="MobiDB-lite"/>
    </source>
</evidence>
<evidence type="ECO:0000313" key="3">
    <source>
        <dbReference type="Proteomes" id="UP001165079"/>
    </source>
</evidence>